<evidence type="ECO:0000256" key="1">
    <source>
        <dbReference type="ARBA" id="ARBA00008842"/>
    </source>
</evidence>
<feature type="compositionally biased region" description="Basic and acidic residues" evidence="4">
    <location>
        <begin position="19"/>
        <end position="28"/>
    </location>
</feature>
<dbReference type="InterPro" id="IPR000648">
    <property type="entry name" value="Oxysterol-bd"/>
</dbReference>
<evidence type="ECO:0000256" key="4">
    <source>
        <dbReference type="SAM" id="MobiDB-lite"/>
    </source>
</evidence>
<sequence length="112" mass="13342">MTVLGVEMNEIEDGVAPTDSRHRPDQRLMENTLWDEANKEKQRLEEKQRAARRLREKEAELATAEGKSFPEYQPAWFKKTKDPITGNLIHMFTHEYWDCKDKQDYIRCPDIF</sequence>
<feature type="coiled-coil region" evidence="3">
    <location>
        <begin position="34"/>
        <end position="67"/>
    </location>
</feature>
<dbReference type="InterPro" id="IPR037239">
    <property type="entry name" value="OSBP_sf"/>
</dbReference>
<protein>
    <submittedName>
        <fullName evidence="5">Uncharacterized protein</fullName>
    </submittedName>
</protein>
<dbReference type="Proteomes" id="UP000593567">
    <property type="component" value="Unassembled WGS sequence"/>
</dbReference>
<keyword evidence="6" id="KW-1185">Reference proteome</keyword>
<dbReference type="PANTHER" id="PTHR10972">
    <property type="entry name" value="OXYSTEROL-BINDING PROTEIN-RELATED"/>
    <property type="match status" value="1"/>
</dbReference>
<dbReference type="GO" id="GO:0097038">
    <property type="term" value="C:perinuclear endoplasmic reticulum"/>
    <property type="evidence" value="ECO:0007669"/>
    <property type="project" value="TreeGrafter"/>
</dbReference>
<comment type="similarity">
    <text evidence="1">Belongs to the OSBP family.</text>
</comment>
<dbReference type="Pfam" id="PF01237">
    <property type="entry name" value="Oxysterol_BP"/>
    <property type="match status" value="1"/>
</dbReference>
<name>A0A7J7IWJ5_BUGNE</name>
<dbReference type="GO" id="GO:0032934">
    <property type="term" value="F:sterol binding"/>
    <property type="evidence" value="ECO:0007669"/>
    <property type="project" value="TreeGrafter"/>
</dbReference>
<keyword evidence="3" id="KW-0175">Coiled coil</keyword>
<dbReference type="SUPFAM" id="SSF144000">
    <property type="entry name" value="Oxysterol-binding protein-like"/>
    <property type="match status" value="1"/>
</dbReference>
<dbReference type="OrthoDB" id="1854502at2759"/>
<dbReference type="GO" id="GO:0005886">
    <property type="term" value="C:plasma membrane"/>
    <property type="evidence" value="ECO:0007669"/>
    <property type="project" value="TreeGrafter"/>
</dbReference>
<evidence type="ECO:0000256" key="2">
    <source>
        <dbReference type="ARBA" id="ARBA00022553"/>
    </source>
</evidence>
<dbReference type="EMBL" id="VXIV02003351">
    <property type="protein sequence ID" value="KAF6017926.1"/>
    <property type="molecule type" value="Genomic_DNA"/>
</dbReference>
<organism evidence="5 6">
    <name type="scientific">Bugula neritina</name>
    <name type="common">Brown bryozoan</name>
    <name type="synonym">Sertularia neritina</name>
    <dbReference type="NCBI Taxonomy" id="10212"/>
    <lineage>
        <taxon>Eukaryota</taxon>
        <taxon>Metazoa</taxon>
        <taxon>Spiralia</taxon>
        <taxon>Lophotrochozoa</taxon>
        <taxon>Bryozoa</taxon>
        <taxon>Gymnolaemata</taxon>
        <taxon>Cheilostomatida</taxon>
        <taxon>Flustrina</taxon>
        <taxon>Buguloidea</taxon>
        <taxon>Bugulidae</taxon>
        <taxon>Bugula</taxon>
    </lineage>
</organism>
<proteinExistence type="inferred from homology"/>
<dbReference type="GO" id="GO:0005829">
    <property type="term" value="C:cytosol"/>
    <property type="evidence" value="ECO:0007669"/>
    <property type="project" value="TreeGrafter"/>
</dbReference>
<comment type="caution">
    <text evidence="5">The sequence shown here is derived from an EMBL/GenBank/DDBJ whole genome shotgun (WGS) entry which is preliminary data.</text>
</comment>
<feature type="region of interest" description="Disordered" evidence="4">
    <location>
        <begin position="1"/>
        <end position="28"/>
    </location>
</feature>
<reference evidence="5" key="1">
    <citation type="submission" date="2020-06" db="EMBL/GenBank/DDBJ databases">
        <title>Draft genome of Bugula neritina, a colonial animal packing powerful symbionts and potential medicines.</title>
        <authorList>
            <person name="Rayko M."/>
        </authorList>
    </citation>
    <scope>NUCLEOTIDE SEQUENCE [LARGE SCALE GENOMIC DNA]</scope>
    <source>
        <strain evidence="5">Kwan_BN1</strain>
    </source>
</reference>
<accession>A0A7J7IWJ5</accession>
<dbReference type="AlphaFoldDB" id="A0A7J7IWJ5"/>
<evidence type="ECO:0000256" key="3">
    <source>
        <dbReference type="SAM" id="Coils"/>
    </source>
</evidence>
<keyword evidence="2" id="KW-0597">Phosphoprotein</keyword>
<dbReference type="PANTHER" id="PTHR10972:SF205">
    <property type="entry name" value="OXYSTEROL-BINDING PROTEIN 1"/>
    <property type="match status" value="1"/>
</dbReference>
<evidence type="ECO:0000313" key="5">
    <source>
        <dbReference type="EMBL" id="KAF6017926.1"/>
    </source>
</evidence>
<gene>
    <name evidence="5" type="ORF">EB796_023791</name>
</gene>
<evidence type="ECO:0000313" key="6">
    <source>
        <dbReference type="Proteomes" id="UP000593567"/>
    </source>
</evidence>